<dbReference type="EMBL" id="SDHX01000002">
    <property type="protein sequence ID" value="RXK53036.1"/>
    <property type="molecule type" value="Genomic_DNA"/>
</dbReference>
<evidence type="ECO:0000256" key="2">
    <source>
        <dbReference type="ARBA" id="ARBA00006555"/>
    </source>
</evidence>
<feature type="signal peptide" evidence="10">
    <location>
        <begin position="1"/>
        <end position="23"/>
    </location>
</feature>
<dbReference type="Pfam" id="PF03544">
    <property type="entry name" value="TonB_C"/>
    <property type="match status" value="2"/>
</dbReference>
<comment type="subcellular location">
    <subcellularLocation>
        <location evidence="1">Cell inner membrane</location>
        <topology evidence="1">Single-pass membrane protein</topology>
        <orientation evidence="1">Periplasmic side</orientation>
    </subcellularLocation>
</comment>
<evidence type="ECO:0000256" key="1">
    <source>
        <dbReference type="ARBA" id="ARBA00004383"/>
    </source>
</evidence>
<evidence type="ECO:0000313" key="12">
    <source>
        <dbReference type="EMBL" id="RXK53036.1"/>
    </source>
</evidence>
<dbReference type="NCBIfam" id="TIGR01352">
    <property type="entry name" value="tonB_Cterm"/>
    <property type="match status" value="2"/>
</dbReference>
<keyword evidence="6" id="KW-0812">Transmembrane</keyword>
<keyword evidence="9" id="KW-0472">Membrane</keyword>
<dbReference type="GO" id="GO:0031992">
    <property type="term" value="F:energy transducer activity"/>
    <property type="evidence" value="ECO:0007669"/>
    <property type="project" value="TreeGrafter"/>
</dbReference>
<keyword evidence="7" id="KW-0653">Protein transport</keyword>
<dbReference type="OrthoDB" id="196436at2"/>
<dbReference type="GO" id="GO:0015031">
    <property type="term" value="P:protein transport"/>
    <property type="evidence" value="ECO:0007669"/>
    <property type="project" value="UniProtKB-KW"/>
</dbReference>
<gene>
    <name evidence="12" type="ORF">ESB00_15090</name>
</gene>
<accession>A0A4V1M5X5</accession>
<dbReference type="SUPFAM" id="SSF74653">
    <property type="entry name" value="TolA/TonB C-terminal domain"/>
    <property type="match status" value="2"/>
</dbReference>
<dbReference type="GO" id="GO:0098797">
    <property type="term" value="C:plasma membrane protein complex"/>
    <property type="evidence" value="ECO:0007669"/>
    <property type="project" value="TreeGrafter"/>
</dbReference>
<reference evidence="12 13" key="1">
    <citation type="submission" date="2019-01" db="EMBL/GenBank/DDBJ databases">
        <title>Lacunisphaera sp. strain TWA-58.</title>
        <authorList>
            <person name="Chen W.-M."/>
        </authorList>
    </citation>
    <scope>NUCLEOTIDE SEQUENCE [LARGE SCALE GENOMIC DNA]</scope>
    <source>
        <strain evidence="12 13">TWA-58</strain>
    </source>
</reference>
<dbReference type="AlphaFoldDB" id="A0A4V1M5X5"/>
<keyword evidence="10" id="KW-0732">Signal</keyword>
<dbReference type="InterPro" id="IPR051045">
    <property type="entry name" value="TonB-dependent_transducer"/>
</dbReference>
<dbReference type="PROSITE" id="PS52015">
    <property type="entry name" value="TONB_CTD"/>
    <property type="match status" value="1"/>
</dbReference>
<evidence type="ECO:0000256" key="8">
    <source>
        <dbReference type="ARBA" id="ARBA00022989"/>
    </source>
</evidence>
<name>A0A4V1M5X5_9BACT</name>
<keyword evidence="8" id="KW-1133">Transmembrane helix</keyword>
<sequence>MNKCAQPLLGAFLILASLVSALAKPLPASEADVGVAINQTTVLVYPPRMLYEAIYSGEARVVISVDADGDLTDCLVTGYTHKVFAEAAVDALKRWRFEPARARGIARAARTEVQFLFRDRGVIVQNLPGAMEQRMILGELRERYTFSPCKLSELDRIPNPVHVVSPVVPRTSRERHVTVAFYIDPEGRVRMPAVERDAADDEYAAAAVAAVEQWRFESPLRKGQPVLVYAEQEFKFQPK</sequence>
<evidence type="ECO:0000313" key="13">
    <source>
        <dbReference type="Proteomes" id="UP000290218"/>
    </source>
</evidence>
<comment type="caution">
    <text evidence="12">The sequence shown here is derived from an EMBL/GenBank/DDBJ whole genome shotgun (WGS) entry which is preliminary data.</text>
</comment>
<evidence type="ECO:0000256" key="3">
    <source>
        <dbReference type="ARBA" id="ARBA00022448"/>
    </source>
</evidence>
<evidence type="ECO:0000256" key="5">
    <source>
        <dbReference type="ARBA" id="ARBA00022519"/>
    </source>
</evidence>
<feature type="domain" description="TonB C-terminal" evidence="11">
    <location>
        <begin position="149"/>
        <end position="239"/>
    </location>
</feature>
<evidence type="ECO:0000256" key="7">
    <source>
        <dbReference type="ARBA" id="ARBA00022927"/>
    </source>
</evidence>
<evidence type="ECO:0000259" key="11">
    <source>
        <dbReference type="PROSITE" id="PS52015"/>
    </source>
</evidence>
<protein>
    <submittedName>
        <fullName evidence="12">TonB family protein</fullName>
    </submittedName>
</protein>
<dbReference type="GO" id="GO:0055085">
    <property type="term" value="P:transmembrane transport"/>
    <property type="evidence" value="ECO:0007669"/>
    <property type="project" value="InterPro"/>
</dbReference>
<dbReference type="InterPro" id="IPR006260">
    <property type="entry name" value="TonB/TolA_C"/>
</dbReference>
<evidence type="ECO:0000256" key="6">
    <source>
        <dbReference type="ARBA" id="ARBA00022692"/>
    </source>
</evidence>
<feature type="chain" id="PRO_5020183718" evidence="10">
    <location>
        <begin position="24"/>
        <end position="239"/>
    </location>
</feature>
<evidence type="ECO:0000256" key="10">
    <source>
        <dbReference type="SAM" id="SignalP"/>
    </source>
</evidence>
<dbReference type="PANTHER" id="PTHR33446:SF2">
    <property type="entry name" value="PROTEIN TONB"/>
    <property type="match status" value="1"/>
</dbReference>
<keyword evidence="13" id="KW-1185">Reference proteome</keyword>
<dbReference type="InterPro" id="IPR037682">
    <property type="entry name" value="TonB_C"/>
</dbReference>
<dbReference type="PANTHER" id="PTHR33446">
    <property type="entry name" value="PROTEIN TONB-RELATED"/>
    <property type="match status" value="1"/>
</dbReference>
<proteinExistence type="inferred from homology"/>
<dbReference type="Gene3D" id="3.30.1150.10">
    <property type="match status" value="2"/>
</dbReference>
<keyword evidence="4" id="KW-1003">Cell membrane</keyword>
<keyword evidence="3" id="KW-0813">Transport</keyword>
<evidence type="ECO:0000256" key="9">
    <source>
        <dbReference type="ARBA" id="ARBA00023136"/>
    </source>
</evidence>
<comment type="similarity">
    <text evidence="2">Belongs to the TonB family.</text>
</comment>
<dbReference type="Proteomes" id="UP000290218">
    <property type="component" value="Unassembled WGS sequence"/>
</dbReference>
<organism evidence="12 13">
    <name type="scientific">Oleiharenicola lentus</name>
    <dbReference type="NCBI Taxonomy" id="2508720"/>
    <lineage>
        <taxon>Bacteria</taxon>
        <taxon>Pseudomonadati</taxon>
        <taxon>Verrucomicrobiota</taxon>
        <taxon>Opitutia</taxon>
        <taxon>Opitutales</taxon>
        <taxon>Opitutaceae</taxon>
        <taxon>Oleiharenicola</taxon>
    </lineage>
</organism>
<evidence type="ECO:0000256" key="4">
    <source>
        <dbReference type="ARBA" id="ARBA00022475"/>
    </source>
</evidence>
<keyword evidence="5" id="KW-0997">Cell inner membrane</keyword>